<accession>A0A1J9QJF8</accession>
<evidence type="ECO:0000313" key="3">
    <source>
        <dbReference type="EMBL" id="OJD28218.1"/>
    </source>
</evidence>
<keyword evidence="4" id="KW-1185">Reference proteome</keyword>
<evidence type="ECO:0000259" key="2">
    <source>
        <dbReference type="Pfam" id="PF25545"/>
    </source>
</evidence>
<feature type="region of interest" description="Disordered" evidence="1">
    <location>
        <begin position="134"/>
        <end position="159"/>
    </location>
</feature>
<evidence type="ECO:0000256" key="1">
    <source>
        <dbReference type="SAM" id="MobiDB-lite"/>
    </source>
</evidence>
<feature type="domain" description="DUF7924" evidence="2">
    <location>
        <begin position="1"/>
        <end position="97"/>
    </location>
</feature>
<sequence length="466" mass="53551">MTLSVRGVVKLFRLVKREEELRRQILAFSISHDHRMVRIYGHYPVTDGEKTTYYRHSIHEFSFTALGGREKWTSYKFVMGIYNDWAPSHFRRLCSAIDELPEQSELSFSESTGLSQGIEGVNVQGSKFTSVLGEESQPAALSDSQNARSGAPVTRGNEKKSRRVPFILMSKAKGSPLSTRSWYPQPYQIPKAAPRQWLKQREKKKVMKQLGEMISRLSCLRFDKMGSFEDTGCFSVQACLSPGLLLHDRHALQGFFRWLFCSEKDYYYKSLLSAFFQHILFLTLEHHTFFAPVPVPSEYNSYDSYLPATDKWNDYVTLGSKIDSSKNRLDYFITGRILEGMIPSLTTESDAIMGSFEVGYPLHHLDLSASNIFVDDDYNITCIIDWAFSSSVPIAMLLATPGLPHPRDEIEPALDSAFRASVAKYFMREKKVTLHQTVWEMTRKVRLLQDYSLFAQLYTLVYEQQR</sequence>
<dbReference type="OrthoDB" id="5327538at2759"/>
<organism evidence="3 4">
    <name type="scientific">Blastomyces percursus</name>
    <dbReference type="NCBI Taxonomy" id="1658174"/>
    <lineage>
        <taxon>Eukaryota</taxon>
        <taxon>Fungi</taxon>
        <taxon>Dikarya</taxon>
        <taxon>Ascomycota</taxon>
        <taxon>Pezizomycotina</taxon>
        <taxon>Eurotiomycetes</taxon>
        <taxon>Eurotiomycetidae</taxon>
        <taxon>Onygenales</taxon>
        <taxon>Ajellomycetaceae</taxon>
        <taxon>Blastomyces</taxon>
    </lineage>
</organism>
<dbReference type="VEuPathDB" id="FungiDB:ACJ73_00375"/>
<protein>
    <recommendedName>
        <fullName evidence="2">DUF7924 domain-containing protein</fullName>
    </recommendedName>
</protein>
<dbReference type="STRING" id="1658174.A0A1J9QJF8"/>
<dbReference type="Proteomes" id="UP000242791">
    <property type="component" value="Unassembled WGS sequence"/>
</dbReference>
<dbReference type="PANTHER" id="PTHR42470:SF2">
    <property type="match status" value="1"/>
</dbReference>
<name>A0A1J9QJF8_9EURO</name>
<dbReference type="EMBL" id="LGTZ01000025">
    <property type="protein sequence ID" value="OJD28218.1"/>
    <property type="molecule type" value="Genomic_DNA"/>
</dbReference>
<proteinExistence type="predicted"/>
<dbReference type="PANTHER" id="PTHR42470">
    <property type="entry name" value="VAST DOMAIN-CONTAINING PROTEIN"/>
    <property type="match status" value="1"/>
</dbReference>
<evidence type="ECO:0000313" key="4">
    <source>
        <dbReference type="Proteomes" id="UP000242791"/>
    </source>
</evidence>
<dbReference type="AlphaFoldDB" id="A0A1J9QJF8"/>
<comment type="caution">
    <text evidence="3">The sequence shown here is derived from an EMBL/GenBank/DDBJ whole genome shotgun (WGS) entry which is preliminary data.</text>
</comment>
<dbReference type="InterPro" id="IPR057684">
    <property type="entry name" value="DUF7924"/>
</dbReference>
<dbReference type="SUPFAM" id="SSF56112">
    <property type="entry name" value="Protein kinase-like (PK-like)"/>
    <property type="match status" value="1"/>
</dbReference>
<dbReference type="Pfam" id="PF25545">
    <property type="entry name" value="DUF7924"/>
    <property type="match status" value="1"/>
</dbReference>
<reference evidence="3 4" key="1">
    <citation type="submission" date="2015-08" db="EMBL/GenBank/DDBJ databases">
        <title>Emmonsia species relationships and genome sequence.</title>
        <authorList>
            <person name="Cuomo C.A."/>
            <person name="Schwartz I.S."/>
            <person name="Kenyon C."/>
            <person name="De Hoog G.S."/>
            <person name="Govender N.P."/>
            <person name="Botha A."/>
            <person name="Moreno L."/>
            <person name="De Vries M."/>
            <person name="Munoz J.F."/>
            <person name="Stielow J.B."/>
        </authorList>
    </citation>
    <scope>NUCLEOTIDE SEQUENCE [LARGE SCALE GENOMIC DNA]</scope>
    <source>
        <strain evidence="3 4">EI222</strain>
    </source>
</reference>
<dbReference type="InterPro" id="IPR011009">
    <property type="entry name" value="Kinase-like_dom_sf"/>
</dbReference>
<gene>
    <name evidence="3" type="ORF">ACJ73_00375</name>
</gene>